<organism evidence="1 2">
    <name type="scientific">Cichorium intybus</name>
    <name type="common">Chicory</name>
    <dbReference type="NCBI Taxonomy" id="13427"/>
    <lineage>
        <taxon>Eukaryota</taxon>
        <taxon>Viridiplantae</taxon>
        <taxon>Streptophyta</taxon>
        <taxon>Embryophyta</taxon>
        <taxon>Tracheophyta</taxon>
        <taxon>Spermatophyta</taxon>
        <taxon>Magnoliopsida</taxon>
        <taxon>eudicotyledons</taxon>
        <taxon>Gunneridae</taxon>
        <taxon>Pentapetalae</taxon>
        <taxon>asterids</taxon>
        <taxon>campanulids</taxon>
        <taxon>Asterales</taxon>
        <taxon>Asteraceae</taxon>
        <taxon>Cichorioideae</taxon>
        <taxon>Cichorieae</taxon>
        <taxon>Cichoriinae</taxon>
        <taxon>Cichorium</taxon>
    </lineage>
</organism>
<protein>
    <submittedName>
        <fullName evidence="1">Uncharacterized protein</fullName>
    </submittedName>
</protein>
<dbReference type="EMBL" id="CM042010">
    <property type="protein sequence ID" value="KAI3781971.1"/>
    <property type="molecule type" value="Genomic_DNA"/>
</dbReference>
<reference evidence="1 2" key="2">
    <citation type="journal article" date="2022" name="Mol. Ecol. Resour.">
        <title>The genomes of chicory, endive, great burdock and yacon provide insights into Asteraceae paleo-polyploidization history and plant inulin production.</title>
        <authorList>
            <person name="Fan W."/>
            <person name="Wang S."/>
            <person name="Wang H."/>
            <person name="Wang A."/>
            <person name="Jiang F."/>
            <person name="Liu H."/>
            <person name="Zhao H."/>
            <person name="Xu D."/>
            <person name="Zhang Y."/>
        </authorList>
    </citation>
    <scope>NUCLEOTIDE SEQUENCE [LARGE SCALE GENOMIC DNA]</scope>
    <source>
        <strain evidence="2">cv. Punajuju</strain>
        <tissue evidence="1">Leaves</tissue>
    </source>
</reference>
<reference evidence="2" key="1">
    <citation type="journal article" date="2022" name="Mol. Ecol. Resour.">
        <title>The genomes of chicory, endive, great burdock and yacon provide insights into Asteraceae palaeo-polyploidization history and plant inulin production.</title>
        <authorList>
            <person name="Fan W."/>
            <person name="Wang S."/>
            <person name="Wang H."/>
            <person name="Wang A."/>
            <person name="Jiang F."/>
            <person name="Liu H."/>
            <person name="Zhao H."/>
            <person name="Xu D."/>
            <person name="Zhang Y."/>
        </authorList>
    </citation>
    <scope>NUCLEOTIDE SEQUENCE [LARGE SCALE GENOMIC DNA]</scope>
    <source>
        <strain evidence="2">cv. Punajuju</strain>
    </source>
</reference>
<proteinExistence type="predicted"/>
<evidence type="ECO:0000313" key="2">
    <source>
        <dbReference type="Proteomes" id="UP001055811"/>
    </source>
</evidence>
<accession>A0ACB9GFJ9</accession>
<evidence type="ECO:0000313" key="1">
    <source>
        <dbReference type="EMBL" id="KAI3781971.1"/>
    </source>
</evidence>
<comment type="caution">
    <text evidence="1">The sequence shown here is derived from an EMBL/GenBank/DDBJ whole genome shotgun (WGS) entry which is preliminary data.</text>
</comment>
<gene>
    <name evidence="1" type="ORF">L2E82_11999</name>
</gene>
<keyword evidence="2" id="KW-1185">Reference proteome</keyword>
<name>A0ACB9GFJ9_CICIN</name>
<dbReference type="Proteomes" id="UP001055811">
    <property type="component" value="Linkage Group LG02"/>
</dbReference>
<sequence length="336" mass="37283">MTGDTTAAAKNCPLHPVYTVTNIQNKVRILDGVKVTYSSWVKLFKLHAKGYKVLHHIDGTAPPAATDPTYTSWVEIDSIVLQWIYGTLSDDLLVRILENDTTAREAWLKIQTIFLNNKSSRAAALEHEFTNLSLTACSSMDEYCQKLKDLSGQLEDVGYPVSEARLVLQLVRGLPPEYDTTASLINHGSYSWDDARGMIDLEKQRQAVRKQPNESALVTPQNTTATQNSSPTPPQTTTQNRPYDPNFQQYRGRGRGRGRGGNRGGRSNNRGGGGRSQFHYPPPWAWWSTPPCPYPTQPVHWGTPPPFSNRPPAPSYSSSQPVANIIQPGTPATRNL</sequence>